<proteinExistence type="predicted"/>
<evidence type="ECO:0000313" key="5">
    <source>
        <dbReference type="Proteomes" id="UP000236729"/>
    </source>
</evidence>
<dbReference type="InterPro" id="IPR018750">
    <property type="entry name" value="DUF2306_membrane"/>
</dbReference>
<dbReference type="Pfam" id="PF10067">
    <property type="entry name" value="DUF2306"/>
    <property type="match status" value="1"/>
</dbReference>
<evidence type="ECO:0000256" key="1">
    <source>
        <dbReference type="SAM" id="Phobius"/>
    </source>
</evidence>
<reference evidence="2" key="2">
    <citation type="submission" date="2016-10" db="EMBL/GenBank/DDBJ databases">
        <authorList>
            <person name="de Groot N.N."/>
        </authorList>
    </citation>
    <scope>NUCLEOTIDE SEQUENCE [LARGE SCALE GENOMIC DNA]</scope>
    <source>
        <strain evidence="2">ATCC 20501</strain>
    </source>
</reference>
<feature type="transmembrane region" description="Helical" evidence="1">
    <location>
        <begin position="159"/>
        <end position="186"/>
    </location>
</feature>
<feature type="transmembrane region" description="Helical" evidence="1">
    <location>
        <begin position="126"/>
        <end position="147"/>
    </location>
</feature>
<keyword evidence="1" id="KW-0812">Transmembrane</keyword>
<protein>
    <submittedName>
        <fullName evidence="2">Predicted membrane protein</fullName>
    </submittedName>
</protein>
<dbReference type="Proteomes" id="UP000236729">
    <property type="component" value="Unassembled WGS sequence"/>
</dbReference>
<reference evidence="4 5" key="1">
    <citation type="submission" date="2016-10" db="EMBL/GenBank/DDBJ databases">
        <authorList>
            <person name="Varghese N."/>
            <person name="Submissions S."/>
        </authorList>
    </citation>
    <scope>NUCLEOTIDE SEQUENCE [LARGE SCALE GENOMIC DNA]</scope>
    <source>
        <strain evidence="5">ATCC 20501</strain>
        <strain evidence="3 4">CGMCC 4.3529</strain>
    </source>
</reference>
<evidence type="ECO:0000313" key="4">
    <source>
        <dbReference type="Proteomes" id="UP000199690"/>
    </source>
</evidence>
<feature type="transmembrane region" description="Helical" evidence="1">
    <location>
        <begin position="98"/>
        <end position="120"/>
    </location>
</feature>
<dbReference type="AlphaFoldDB" id="A0A1H5WSE5"/>
<dbReference type="Proteomes" id="UP000199690">
    <property type="component" value="Unassembled WGS sequence"/>
</dbReference>
<dbReference type="EMBL" id="FOME01000006">
    <property type="protein sequence ID" value="SFD79139.1"/>
    <property type="molecule type" value="Genomic_DNA"/>
</dbReference>
<feature type="transmembrane region" description="Helical" evidence="1">
    <location>
        <begin position="198"/>
        <end position="223"/>
    </location>
</feature>
<gene>
    <name evidence="2" type="ORF">SAMN02982929_01290</name>
    <name evidence="3" type="ORF">SAMN05216506_106266</name>
</gene>
<keyword evidence="1" id="KW-1133">Transmembrane helix</keyword>
<accession>A0A1H5WSE5</accession>
<name>A0A1H5WSE5_9PSEU</name>
<accession>A0A1I1V8E8</accession>
<feature type="transmembrane region" description="Helical" evidence="1">
    <location>
        <begin position="21"/>
        <end position="44"/>
    </location>
</feature>
<evidence type="ECO:0000313" key="3">
    <source>
        <dbReference type="EMBL" id="SFD79139.1"/>
    </source>
</evidence>
<dbReference type="RefSeq" id="WP_235863578.1">
    <property type="nucleotide sequence ID" value="NZ_FNVB01000002.1"/>
</dbReference>
<dbReference type="EMBL" id="FNVB01000002">
    <property type="protein sequence ID" value="SEG02351.1"/>
    <property type="molecule type" value="Genomic_DNA"/>
</dbReference>
<feature type="transmembrane region" description="Helical" evidence="1">
    <location>
        <begin position="64"/>
        <end position="86"/>
    </location>
</feature>
<sequence>MSTVVQRPEVERSPVRWWRRPWVGPLALVAVMFVVYSLPPYLALDPALSRVQVPGGMEVHYPLLVGHVLFGTVAILSCCFQVWPAFRARYPRAHRLIGRAYVFAGVLPAAVLAVAVAVFAPFGPVAVASNLTLAAVWFGCTAAGWRAGRARRFGDHRKWMLRSFVLTISTMTNRVWSPLWAILLAPQLPTTFGGNMDYFISTIAGLSTWLGWVVPLLVCQWWLDRRPRRARGATR</sequence>
<evidence type="ECO:0000313" key="2">
    <source>
        <dbReference type="EMBL" id="SEG02351.1"/>
    </source>
</evidence>
<keyword evidence="4" id="KW-1185">Reference proteome</keyword>
<organism evidence="2 5">
    <name type="scientific">Saccharopolyspora kobensis</name>
    <dbReference type="NCBI Taxonomy" id="146035"/>
    <lineage>
        <taxon>Bacteria</taxon>
        <taxon>Bacillati</taxon>
        <taxon>Actinomycetota</taxon>
        <taxon>Actinomycetes</taxon>
        <taxon>Pseudonocardiales</taxon>
        <taxon>Pseudonocardiaceae</taxon>
        <taxon>Saccharopolyspora</taxon>
    </lineage>
</organism>
<keyword evidence="1" id="KW-0472">Membrane</keyword>